<name>A0AAN9T6R6_9HEMI</name>
<proteinExistence type="predicted"/>
<protein>
    <submittedName>
        <fullName evidence="2">Uncharacterized protein</fullName>
    </submittedName>
</protein>
<feature type="compositionally biased region" description="Low complexity" evidence="1">
    <location>
        <begin position="20"/>
        <end position="42"/>
    </location>
</feature>
<organism evidence="2 3">
    <name type="scientific">Parthenolecanium corni</name>
    <dbReference type="NCBI Taxonomy" id="536013"/>
    <lineage>
        <taxon>Eukaryota</taxon>
        <taxon>Metazoa</taxon>
        <taxon>Ecdysozoa</taxon>
        <taxon>Arthropoda</taxon>
        <taxon>Hexapoda</taxon>
        <taxon>Insecta</taxon>
        <taxon>Pterygota</taxon>
        <taxon>Neoptera</taxon>
        <taxon>Paraneoptera</taxon>
        <taxon>Hemiptera</taxon>
        <taxon>Sternorrhyncha</taxon>
        <taxon>Coccoidea</taxon>
        <taxon>Coccidae</taxon>
        <taxon>Parthenolecanium</taxon>
    </lineage>
</organism>
<comment type="caution">
    <text evidence="2">The sequence shown here is derived from an EMBL/GenBank/DDBJ whole genome shotgun (WGS) entry which is preliminary data.</text>
</comment>
<sequence>MYSVVGHHSYGRSDRRHQNRQQQAQNQSQLSHSHSSSQSQLQTGSNFSITSSKRRNNRNNRHRESLTLRFINYLRKRFNPVVVLITADQLTHSYHPIVSDFKPSKLANLTSQEEHKLQLKKLMGKGMEFTLQILVLELLAKNSGNEFYGFMDDENANRECTAIIKATFECLGKLKVQNHAEDVLQVAYFHWIFSYIGQARGDLGKALSLLCSGMNEEFANETIYKALRDENIKSESWRPKKILLYSIPKSENELRKALAEVYNAPQTKKYLAHMEYIQSDTSNTEEQSVKLTISNLIKVPGKLEMVQKIYDQVILELVSQTEDIAVDKIDISPRGSQPKMSSITLFRNLKEKIDANPDLKSSIITTESSKSTGKLH</sequence>
<dbReference type="AlphaFoldDB" id="A0AAN9T6R6"/>
<dbReference type="Proteomes" id="UP001367676">
    <property type="component" value="Unassembled WGS sequence"/>
</dbReference>
<evidence type="ECO:0000313" key="2">
    <source>
        <dbReference type="EMBL" id="KAK7571885.1"/>
    </source>
</evidence>
<feature type="compositionally biased region" description="Basic residues" evidence="1">
    <location>
        <begin position="52"/>
        <end position="61"/>
    </location>
</feature>
<accession>A0AAN9T6R6</accession>
<dbReference type="EMBL" id="JBBCAQ010000038">
    <property type="protein sequence ID" value="KAK7571885.1"/>
    <property type="molecule type" value="Genomic_DNA"/>
</dbReference>
<reference evidence="2 3" key="1">
    <citation type="submission" date="2024-03" db="EMBL/GenBank/DDBJ databases">
        <title>Adaptation during the transition from Ophiocordyceps entomopathogen to insect associate is accompanied by gene loss and intensified selection.</title>
        <authorList>
            <person name="Ward C.M."/>
            <person name="Onetto C.A."/>
            <person name="Borneman A.R."/>
        </authorList>
    </citation>
    <scope>NUCLEOTIDE SEQUENCE [LARGE SCALE GENOMIC DNA]</scope>
    <source>
        <strain evidence="2">AWRI1</strain>
        <tissue evidence="2">Single Adult Female</tissue>
    </source>
</reference>
<evidence type="ECO:0000313" key="3">
    <source>
        <dbReference type="Proteomes" id="UP001367676"/>
    </source>
</evidence>
<evidence type="ECO:0000256" key="1">
    <source>
        <dbReference type="SAM" id="MobiDB-lite"/>
    </source>
</evidence>
<feature type="region of interest" description="Disordered" evidence="1">
    <location>
        <begin position="1"/>
        <end position="61"/>
    </location>
</feature>
<gene>
    <name evidence="2" type="ORF">V9T40_014357</name>
</gene>
<keyword evidence="3" id="KW-1185">Reference proteome</keyword>